<gene>
    <name evidence="11" type="ORF">GC096_15930</name>
</gene>
<keyword evidence="3" id="KW-0597">Phosphoprotein</keyword>
<dbReference type="PANTHER" id="PTHR43065:SF46">
    <property type="entry name" value="C4-DICARBOXYLATE TRANSPORT SENSOR PROTEIN DCTB"/>
    <property type="match status" value="1"/>
</dbReference>
<dbReference type="PANTHER" id="PTHR43065">
    <property type="entry name" value="SENSOR HISTIDINE KINASE"/>
    <property type="match status" value="1"/>
</dbReference>
<protein>
    <recommendedName>
        <fullName evidence="2">histidine kinase</fullName>
        <ecNumber evidence="2">2.7.13.3</ecNumber>
    </recommendedName>
</protein>
<dbReference type="Gene3D" id="3.30.565.10">
    <property type="entry name" value="Histidine kinase-like ATPase, C-terminal domain"/>
    <property type="match status" value="1"/>
</dbReference>
<feature type="transmembrane region" description="Helical" evidence="9">
    <location>
        <begin position="312"/>
        <end position="336"/>
    </location>
</feature>
<dbReference type="Pfam" id="PF02518">
    <property type="entry name" value="HATPase_c"/>
    <property type="match status" value="1"/>
</dbReference>
<evidence type="ECO:0000256" key="9">
    <source>
        <dbReference type="SAM" id="Phobius"/>
    </source>
</evidence>
<organism evidence="11 12">
    <name type="scientific">Paenibacillus plantarum</name>
    <dbReference type="NCBI Taxonomy" id="2654975"/>
    <lineage>
        <taxon>Bacteria</taxon>
        <taxon>Bacillati</taxon>
        <taxon>Bacillota</taxon>
        <taxon>Bacilli</taxon>
        <taxon>Bacillales</taxon>
        <taxon>Paenibacillaceae</taxon>
        <taxon>Paenibacillus</taxon>
    </lineage>
</organism>
<dbReference type="SUPFAM" id="SSF55874">
    <property type="entry name" value="ATPase domain of HSP90 chaperone/DNA topoisomerase II/histidine kinase"/>
    <property type="match status" value="1"/>
</dbReference>
<evidence type="ECO:0000256" key="2">
    <source>
        <dbReference type="ARBA" id="ARBA00012438"/>
    </source>
</evidence>
<keyword evidence="7" id="KW-0067">ATP-binding</keyword>
<name>A0ABX1XC67_9BACL</name>
<sequence>MKILGCSPRGAHMKRFHLILLLLIFGGAAFLALLLYPYISSSEDSTSLPITTWKVQWIPVGTPEDAPPDINGEWLSATVEHPFVTLPKGKVGAWIHLTVPPTSNLSKPGLYIELLYAMNVMIYENSKPVYQVDRSFDFERTLLQLPLDHTEIANDLYLRLTGKERAGIKSNVQLGELPEISQQAVRKELPDLLLGGGLAFLSLLMLLCSWYLNRAQRSIALALALFVMCSGILIMTYSAMPCYYYPELGHLFLFLFDTSIYIVFPALLYFVSHIFEGQYPWIKRVLRWLVVYYSISFCAMVGYKIIGTPLYSPYMFLTLWLGGPLIIGQLILISVLAFRNAMQNPNSLILSLGILMLALSGMTDILLLYTIDTSYIFNFWKFGIIILIASLVMILNRRIASDYARLLSYSKELELYNHQLQRTEKMQIISELAASIAHEVRNPLQVTRGFLQLLSGKSVAHDKSYFNLAIQELDRASGIITDFLTFAKPELDTLVELDLKHELAQIETMMTPLVLLNKGEMEVHVPEPQIILGNSSKFKQALINIIKNSIESLHEEGLITINARAEGGNAVIRIADNGEGMEAEQITKLGEPYFSTKTKGTGLGLMVTFRIIEVMEGTLEFHSEKGKGTEAIIRFPLISNPRTK</sequence>
<evidence type="ECO:0000256" key="7">
    <source>
        <dbReference type="ARBA" id="ARBA00022840"/>
    </source>
</evidence>
<dbReference type="PROSITE" id="PS50109">
    <property type="entry name" value="HIS_KIN"/>
    <property type="match status" value="1"/>
</dbReference>
<feature type="transmembrane region" description="Helical" evidence="9">
    <location>
        <begin position="375"/>
        <end position="395"/>
    </location>
</feature>
<dbReference type="SUPFAM" id="SSF47384">
    <property type="entry name" value="Homodimeric domain of signal transducing histidine kinase"/>
    <property type="match status" value="1"/>
</dbReference>
<feature type="transmembrane region" description="Helical" evidence="9">
    <location>
        <begin position="18"/>
        <end position="39"/>
    </location>
</feature>
<dbReference type="EC" id="2.7.13.3" evidence="2"/>
<feature type="transmembrane region" description="Helical" evidence="9">
    <location>
        <begin position="285"/>
        <end position="306"/>
    </location>
</feature>
<dbReference type="InterPro" id="IPR004358">
    <property type="entry name" value="Sig_transdc_His_kin-like_C"/>
</dbReference>
<evidence type="ECO:0000256" key="5">
    <source>
        <dbReference type="ARBA" id="ARBA00022741"/>
    </source>
</evidence>
<evidence type="ECO:0000259" key="10">
    <source>
        <dbReference type="PROSITE" id="PS50109"/>
    </source>
</evidence>
<dbReference type="Proteomes" id="UP000653578">
    <property type="component" value="Unassembled WGS sequence"/>
</dbReference>
<feature type="transmembrane region" description="Helical" evidence="9">
    <location>
        <begin position="348"/>
        <end position="369"/>
    </location>
</feature>
<feature type="transmembrane region" description="Helical" evidence="9">
    <location>
        <begin position="251"/>
        <end position="273"/>
    </location>
</feature>
<dbReference type="PRINTS" id="PR00344">
    <property type="entry name" value="BCTRLSENSOR"/>
</dbReference>
<keyword evidence="9" id="KW-0812">Transmembrane</keyword>
<evidence type="ECO:0000256" key="6">
    <source>
        <dbReference type="ARBA" id="ARBA00022777"/>
    </source>
</evidence>
<dbReference type="InterPro" id="IPR003661">
    <property type="entry name" value="HisK_dim/P_dom"/>
</dbReference>
<dbReference type="Gene3D" id="1.10.287.130">
    <property type="match status" value="1"/>
</dbReference>
<keyword evidence="6 11" id="KW-0418">Kinase</keyword>
<proteinExistence type="predicted"/>
<keyword evidence="5" id="KW-0547">Nucleotide-binding</keyword>
<feature type="transmembrane region" description="Helical" evidence="9">
    <location>
        <begin position="219"/>
        <end position="239"/>
    </location>
</feature>
<reference evidence="11 12" key="1">
    <citation type="submission" date="2019-10" db="EMBL/GenBank/DDBJ databases">
        <title>Description of Paenibacillus humi sp. nov.</title>
        <authorList>
            <person name="Carlier A."/>
            <person name="Qi S."/>
        </authorList>
    </citation>
    <scope>NUCLEOTIDE SEQUENCE [LARGE SCALE GENOMIC DNA]</scope>
    <source>
        <strain evidence="11 12">LMG 31461</strain>
    </source>
</reference>
<evidence type="ECO:0000313" key="11">
    <source>
        <dbReference type="EMBL" id="NOU65525.1"/>
    </source>
</evidence>
<keyword evidence="4" id="KW-0808">Transferase</keyword>
<dbReference type="InterPro" id="IPR005467">
    <property type="entry name" value="His_kinase_dom"/>
</dbReference>
<keyword evidence="9" id="KW-1133">Transmembrane helix</keyword>
<evidence type="ECO:0000256" key="8">
    <source>
        <dbReference type="ARBA" id="ARBA00023012"/>
    </source>
</evidence>
<keyword evidence="12" id="KW-1185">Reference proteome</keyword>
<keyword evidence="9" id="KW-0472">Membrane</keyword>
<feature type="domain" description="Histidine kinase" evidence="10">
    <location>
        <begin position="435"/>
        <end position="639"/>
    </location>
</feature>
<comment type="caution">
    <text evidence="11">The sequence shown here is derived from an EMBL/GenBank/DDBJ whole genome shotgun (WGS) entry which is preliminary data.</text>
</comment>
<dbReference type="InterPro" id="IPR003594">
    <property type="entry name" value="HATPase_dom"/>
</dbReference>
<accession>A0ABX1XC67</accession>
<dbReference type="InterPro" id="IPR036890">
    <property type="entry name" value="HATPase_C_sf"/>
</dbReference>
<dbReference type="GO" id="GO:0016301">
    <property type="term" value="F:kinase activity"/>
    <property type="evidence" value="ECO:0007669"/>
    <property type="project" value="UniProtKB-KW"/>
</dbReference>
<comment type="catalytic activity">
    <reaction evidence="1">
        <text>ATP + protein L-histidine = ADP + protein N-phospho-L-histidine.</text>
        <dbReference type="EC" id="2.7.13.3"/>
    </reaction>
</comment>
<dbReference type="SMART" id="SM00387">
    <property type="entry name" value="HATPase_c"/>
    <property type="match status" value="1"/>
</dbReference>
<evidence type="ECO:0000256" key="3">
    <source>
        <dbReference type="ARBA" id="ARBA00022553"/>
    </source>
</evidence>
<dbReference type="SMART" id="SM00388">
    <property type="entry name" value="HisKA"/>
    <property type="match status" value="1"/>
</dbReference>
<evidence type="ECO:0000256" key="1">
    <source>
        <dbReference type="ARBA" id="ARBA00000085"/>
    </source>
</evidence>
<evidence type="ECO:0000256" key="4">
    <source>
        <dbReference type="ARBA" id="ARBA00022679"/>
    </source>
</evidence>
<evidence type="ECO:0000313" key="12">
    <source>
        <dbReference type="Proteomes" id="UP000653578"/>
    </source>
</evidence>
<dbReference type="Pfam" id="PF00512">
    <property type="entry name" value="HisKA"/>
    <property type="match status" value="1"/>
</dbReference>
<dbReference type="EMBL" id="WHNY01000047">
    <property type="protein sequence ID" value="NOU65525.1"/>
    <property type="molecule type" value="Genomic_DNA"/>
</dbReference>
<feature type="transmembrane region" description="Helical" evidence="9">
    <location>
        <begin position="192"/>
        <end position="212"/>
    </location>
</feature>
<dbReference type="InterPro" id="IPR036097">
    <property type="entry name" value="HisK_dim/P_sf"/>
</dbReference>
<keyword evidence="8" id="KW-0902">Two-component regulatory system</keyword>
<dbReference type="CDD" id="cd00082">
    <property type="entry name" value="HisKA"/>
    <property type="match status" value="1"/>
</dbReference>